<evidence type="ECO:0000313" key="2">
    <source>
        <dbReference type="Proteomes" id="UP000013827"/>
    </source>
</evidence>
<dbReference type="HOGENOM" id="CLU_793278_0_0_1"/>
<organism evidence="1 2">
    <name type="scientific">Emiliania huxleyi (strain CCMP1516)</name>
    <dbReference type="NCBI Taxonomy" id="280463"/>
    <lineage>
        <taxon>Eukaryota</taxon>
        <taxon>Haptista</taxon>
        <taxon>Haptophyta</taxon>
        <taxon>Prymnesiophyceae</taxon>
        <taxon>Isochrysidales</taxon>
        <taxon>Noelaerhabdaceae</taxon>
        <taxon>Emiliania</taxon>
    </lineage>
</organism>
<evidence type="ECO:0008006" key="3">
    <source>
        <dbReference type="Google" id="ProtNLM"/>
    </source>
</evidence>
<name>A0A0D3JPY7_EMIH1</name>
<dbReference type="PaxDb" id="2903-EOD25572"/>
<dbReference type="InterPro" id="IPR036423">
    <property type="entry name" value="SOD-like_Cu/Zn_dom_sf"/>
</dbReference>
<keyword evidence="2" id="KW-1185">Reference proteome</keyword>
<dbReference type="KEGG" id="ehx:EMIHUDRAFT_237590"/>
<reference evidence="2" key="1">
    <citation type="journal article" date="2013" name="Nature">
        <title>Pan genome of the phytoplankton Emiliania underpins its global distribution.</title>
        <authorList>
            <person name="Read B.A."/>
            <person name="Kegel J."/>
            <person name="Klute M.J."/>
            <person name="Kuo A."/>
            <person name="Lefebvre S.C."/>
            <person name="Maumus F."/>
            <person name="Mayer C."/>
            <person name="Miller J."/>
            <person name="Monier A."/>
            <person name="Salamov A."/>
            <person name="Young J."/>
            <person name="Aguilar M."/>
            <person name="Claverie J.M."/>
            <person name="Frickenhaus S."/>
            <person name="Gonzalez K."/>
            <person name="Herman E.K."/>
            <person name="Lin Y.C."/>
            <person name="Napier J."/>
            <person name="Ogata H."/>
            <person name="Sarno A.F."/>
            <person name="Shmutz J."/>
            <person name="Schroeder D."/>
            <person name="de Vargas C."/>
            <person name="Verret F."/>
            <person name="von Dassow P."/>
            <person name="Valentin K."/>
            <person name="Van de Peer Y."/>
            <person name="Wheeler G."/>
            <person name="Dacks J.B."/>
            <person name="Delwiche C.F."/>
            <person name="Dyhrman S.T."/>
            <person name="Glockner G."/>
            <person name="John U."/>
            <person name="Richards T."/>
            <person name="Worden A.Z."/>
            <person name="Zhang X."/>
            <person name="Grigoriev I.V."/>
            <person name="Allen A.E."/>
            <person name="Bidle K."/>
            <person name="Borodovsky M."/>
            <person name="Bowler C."/>
            <person name="Brownlee C."/>
            <person name="Cock J.M."/>
            <person name="Elias M."/>
            <person name="Gladyshev V.N."/>
            <person name="Groth M."/>
            <person name="Guda C."/>
            <person name="Hadaegh A."/>
            <person name="Iglesias-Rodriguez M.D."/>
            <person name="Jenkins J."/>
            <person name="Jones B.M."/>
            <person name="Lawson T."/>
            <person name="Leese F."/>
            <person name="Lindquist E."/>
            <person name="Lobanov A."/>
            <person name="Lomsadze A."/>
            <person name="Malik S.B."/>
            <person name="Marsh M.E."/>
            <person name="Mackinder L."/>
            <person name="Mock T."/>
            <person name="Mueller-Roeber B."/>
            <person name="Pagarete A."/>
            <person name="Parker M."/>
            <person name="Probert I."/>
            <person name="Quesneville H."/>
            <person name="Raines C."/>
            <person name="Rensing S.A."/>
            <person name="Riano-Pachon D.M."/>
            <person name="Richier S."/>
            <person name="Rokitta S."/>
            <person name="Shiraiwa Y."/>
            <person name="Soanes D.M."/>
            <person name="van der Giezen M."/>
            <person name="Wahlund T.M."/>
            <person name="Williams B."/>
            <person name="Wilson W."/>
            <person name="Wolfe G."/>
            <person name="Wurch L.L."/>
        </authorList>
    </citation>
    <scope>NUCLEOTIDE SEQUENCE</scope>
</reference>
<accession>A0A0D3JPY7</accession>
<dbReference type="Proteomes" id="UP000013827">
    <property type="component" value="Unassembled WGS sequence"/>
</dbReference>
<sequence length="350" mass="36136">MLSIAPAIHLGAQCGPKIELATVKFGPYPGYGGPFSSVTGKVSLYSDGDGVQACFPSRRPALPIAVRGSDHIPTPPYPQTFVYDLSGLDTGCNGTDPLELSGNACGIHIHSGFTCSSASEVGGHYYQSPAADPWSDGGMGEDYVAFYSTTEGTASGSFDADTGATTSDLLGRAFVVHDANGGRIACALMEPVVDPLCVTNFATYPGYYGAFPDATGCAGGYNASFGNSCGLHIHSGSSCEAASQVGGHYATNGFADPWTEKSLSYVSSTNGNAEGKLSAVTGGTSLDVLGKAFVVHGYDGGRIACGTLEYCDPCGPPPPPANVCMPWCKNNPDKHCPKTQLCGSCYFCYH</sequence>
<dbReference type="GeneID" id="17271117"/>
<reference evidence="1" key="2">
    <citation type="submission" date="2024-10" db="UniProtKB">
        <authorList>
            <consortium name="EnsemblProtists"/>
        </authorList>
    </citation>
    <scope>IDENTIFICATION</scope>
</reference>
<protein>
    <recommendedName>
        <fullName evidence="3">Superoxide dismutase copper/zinc binding domain-containing protein</fullName>
    </recommendedName>
</protein>
<dbReference type="RefSeq" id="XP_005778001.1">
    <property type="nucleotide sequence ID" value="XM_005777944.1"/>
</dbReference>
<dbReference type="GO" id="GO:0046872">
    <property type="term" value="F:metal ion binding"/>
    <property type="evidence" value="ECO:0007669"/>
    <property type="project" value="InterPro"/>
</dbReference>
<dbReference type="OMA" id="GGHYYQS"/>
<dbReference type="SUPFAM" id="SSF49329">
    <property type="entry name" value="Cu,Zn superoxide dismutase-like"/>
    <property type="match status" value="2"/>
</dbReference>
<proteinExistence type="predicted"/>
<dbReference type="GO" id="GO:0006801">
    <property type="term" value="P:superoxide metabolic process"/>
    <property type="evidence" value="ECO:0007669"/>
    <property type="project" value="InterPro"/>
</dbReference>
<dbReference type="Gene3D" id="2.60.40.200">
    <property type="entry name" value="Superoxide dismutase, copper/zinc binding domain"/>
    <property type="match status" value="2"/>
</dbReference>
<dbReference type="AlphaFoldDB" id="A0A0D3JPY7"/>
<dbReference type="EnsemblProtists" id="EOD25572">
    <property type="protein sequence ID" value="EOD25572"/>
    <property type="gene ID" value="EMIHUDRAFT_237590"/>
</dbReference>
<evidence type="ECO:0000313" key="1">
    <source>
        <dbReference type="EnsemblProtists" id="EOD25572"/>
    </source>
</evidence>